<feature type="compositionally biased region" description="Basic and acidic residues" evidence="3">
    <location>
        <begin position="609"/>
        <end position="619"/>
    </location>
</feature>
<dbReference type="InterPro" id="IPR011990">
    <property type="entry name" value="TPR-like_helical_dom_sf"/>
</dbReference>
<feature type="region of interest" description="Disordered" evidence="3">
    <location>
        <begin position="609"/>
        <end position="634"/>
    </location>
</feature>
<feature type="domain" description="PB1" evidence="4">
    <location>
        <begin position="262"/>
        <end position="345"/>
    </location>
</feature>
<feature type="region of interest" description="Disordered" evidence="3">
    <location>
        <begin position="695"/>
        <end position="742"/>
    </location>
</feature>
<evidence type="ECO:0000256" key="1">
    <source>
        <dbReference type="ARBA" id="ARBA00022737"/>
    </source>
</evidence>
<dbReference type="Pfam" id="PF13181">
    <property type="entry name" value="TPR_8"/>
    <property type="match status" value="1"/>
</dbReference>
<evidence type="ECO:0000259" key="4">
    <source>
        <dbReference type="PROSITE" id="PS51745"/>
    </source>
</evidence>
<keyword evidence="2" id="KW-0802">TPR repeat</keyword>
<dbReference type="InterPro" id="IPR000270">
    <property type="entry name" value="PB1_dom"/>
</dbReference>
<dbReference type="Gene3D" id="1.25.40.10">
    <property type="entry name" value="Tetratricopeptide repeat domain"/>
    <property type="match status" value="1"/>
</dbReference>
<dbReference type="Pfam" id="PF00564">
    <property type="entry name" value="PB1"/>
    <property type="match status" value="1"/>
</dbReference>
<feature type="repeat" description="TPR" evidence="2">
    <location>
        <begin position="181"/>
        <end position="214"/>
    </location>
</feature>
<dbReference type="CDD" id="cd05992">
    <property type="entry name" value="PB1"/>
    <property type="match status" value="1"/>
</dbReference>
<feature type="non-terminal residue" evidence="5">
    <location>
        <position position="1"/>
    </location>
</feature>
<dbReference type="EMBL" id="GDKF01008437">
    <property type="protein sequence ID" value="JAT70185.1"/>
    <property type="molecule type" value="Transcribed_RNA"/>
</dbReference>
<proteinExistence type="predicted"/>
<dbReference type="InterPro" id="IPR019734">
    <property type="entry name" value="TPR_rpt"/>
</dbReference>
<dbReference type="Gene3D" id="3.10.20.90">
    <property type="entry name" value="Phosphatidylinositol 3-kinase Catalytic Subunit, Chain A, domain 1"/>
    <property type="match status" value="1"/>
</dbReference>
<feature type="compositionally biased region" description="Basic and acidic residues" evidence="3">
    <location>
        <begin position="216"/>
        <end position="229"/>
    </location>
</feature>
<dbReference type="InterPro" id="IPR044517">
    <property type="entry name" value="PHOX1-4"/>
</dbReference>
<protein>
    <recommendedName>
        <fullName evidence="4">PB1 domain-containing protein</fullName>
    </recommendedName>
</protein>
<dbReference type="PROSITE" id="PS50005">
    <property type="entry name" value="TPR"/>
    <property type="match status" value="1"/>
</dbReference>
<feature type="region of interest" description="Disordered" evidence="3">
    <location>
        <begin position="212"/>
        <end position="256"/>
    </location>
</feature>
<dbReference type="SUPFAM" id="SSF48452">
    <property type="entry name" value="TPR-like"/>
    <property type="match status" value="1"/>
</dbReference>
<organism evidence="5">
    <name type="scientific">Auxenochlorella protothecoides</name>
    <name type="common">Green microalga</name>
    <name type="synonym">Chlorella protothecoides</name>
    <dbReference type="NCBI Taxonomy" id="3075"/>
    <lineage>
        <taxon>Eukaryota</taxon>
        <taxon>Viridiplantae</taxon>
        <taxon>Chlorophyta</taxon>
        <taxon>core chlorophytes</taxon>
        <taxon>Trebouxiophyceae</taxon>
        <taxon>Chlorellales</taxon>
        <taxon>Chlorellaceae</taxon>
        <taxon>Auxenochlorella</taxon>
    </lineage>
</organism>
<evidence type="ECO:0000256" key="3">
    <source>
        <dbReference type="SAM" id="MobiDB-lite"/>
    </source>
</evidence>
<dbReference type="SUPFAM" id="SSF54277">
    <property type="entry name" value="CAD &amp; PB1 domains"/>
    <property type="match status" value="1"/>
</dbReference>
<keyword evidence="1" id="KW-0677">Repeat</keyword>
<evidence type="ECO:0000256" key="2">
    <source>
        <dbReference type="PROSITE-ProRule" id="PRU00339"/>
    </source>
</evidence>
<dbReference type="SMART" id="SM00666">
    <property type="entry name" value="PB1"/>
    <property type="match status" value="1"/>
</dbReference>
<reference evidence="5" key="1">
    <citation type="submission" date="2015-08" db="EMBL/GenBank/DDBJ databases">
        <authorList>
            <person name="Babu N.S."/>
            <person name="Beckwith C.J."/>
            <person name="Beseler K.G."/>
            <person name="Brison A."/>
            <person name="Carone J.V."/>
            <person name="Caskin T.P."/>
            <person name="Diamond M."/>
            <person name="Durham M.E."/>
            <person name="Foxe J.M."/>
            <person name="Go M."/>
            <person name="Henderson B.A."/>
            <person name="Jones I.B."/>
            <person name="McGettigan J.A."/>
            <person name="Micheletti S.J."/>
            <person name="Nasrallah M.E."/>
            <person name="Ortiz D."/>
            <person name="Piller C.R."/>
            <person name="Privatt S.R."/>
            <person name="Schneider S.L."/>
            <person name="Sharp S."/>
            <person name="Smith T.C."/>
            <person name="Stanton J.D."/>
            <person name="Ullery H.E."/>
            <person name="Wilson R.J."/>
            <person name="Serrano M.G."/>
            <person name="Buck G."/>
            <person name="Lee V."/>
            <person name="Wang Y."/>
            <person name="Carvalho R."/>
            <person name="Voegtly L."/>
            <person name="Shi R."/>
            <person name="Duckworth R."/>
            <person name="Johnson A."/>
            <person name="Loviza R."/>
            <person name="Walstead R."/>
            <person name="Shah Z."/>
            <person name="Kiflezghi M."/>
            <person name="Wade K."/>
            <person name="Ball S.L."/>
            <person name="Bradley K.W."/>
            <person name="Asai D.J."/>
            <person name="Bowman C.A."/>
            <person name="Russell D.A."/>
            <person name="Pope W.H."/>
            <person name="Jacobs-Sera D."/>
            <person name="Hendrix R.W."/>
            <person name="Hatfull G.F."/>
        </authorList>
    </citation>
    <scope>NUCLEOTIDE SEQUENCE</scope>
</reference>
<dbReference type="InterPro" id="IPR053793">
    <property type="entry name" value="PB1-like"/>
</dbReference>
<sequence>GGARPLRVLVVESPGRISGRERPTGLIRTALATNEHSSTDRDLFNHSHFCFWCLLYPRATFGALDCCHLPAREARTHSSCQCHIANMGKKTRSTPTSPVAAPQEEAASLASLKDEANIAFAKREYDHALATWDRALKLAPSGSTDAALLHSNKAACHMINKRFKEAVNECSTALELQPSFFKALVRRGKAYEQMGQLKNALTDLQRANKLDAATQESKEAEQRLRDAVAGKKPSGLGNGLGPRRTGGAAGSGKAPAPSRQIVFPAKLSFEDDVRALQLVPGVTYLELIEHVRQLFPAASPFVLKYLDKEGDLVTIGSRNDVQRAMQEAVETASRSSGNRGPVTQASLAPIRLQVVRVSSEDQVPKVPEDELAYVQQMLAQLQKAQAARGGAAEPEAAEPEAGPVQVDEWILSFVDLLKEHCGIDPDRPLEASEVGNDKLQAAFQEMMEGDPKADTLLDAALEKFEDQVCFGMYNQATVHQYRAEFAMYRAARAGEPASSVAEEVERHLARAEAKHAEALEYKPTFLDGYLGQSSVAQSRAKLAADYLLEPVRPREDLKDAAERAAAEEAANRAAQAKAFQRVSAESAQAAEAFMDASYALIGAAIDHMSEEERGKEVKPMRPTAEQTPGDPESEMPVKASLLINLGNAHYEHSILRAAGGLDWRPLVEKAAAKFREAGAHQVDIRNALKGHPLSEELADLIGPEPEEPEVSQDAPTEESTTAPKGLPALPSKSKKKEAEAAA</sequence>
<dbReference type="PANTHER" id="PTHR46183:SF8">
    <property type="entry name" value="PROTEIN CLMP1"/>
    <property type="match status" value="1"/>
</dbReference>
<feature type="compositionally biased region" description="Polar residues" evidence="3">
    <location>
        <begin position="713"/>
        <end position="722"/>
    </location>
</feature>
<dbReference type="PROSITE" id="PS51745">
    <property type="entry name" value="PB1"/>
    <property type="match status" value="1"/>
</dbReference>
<gene>
    <name evidence="5" type="ORF">g.6544</name>
</gene>
<dbReference type="AlphaFoldDB" id="A0A1D1ZTX7"/>
<dbReference type="SMART" id="SM00028">
    <property type="entry name" value="TPR"/>
    <property type="match status" value="3"/>
</dbReference>
<dbReference type="PANTHER" id="PTHR46183">
    <property type="entry name" value="PROTEIN CLMP1"/>
    <property type="match status" value="1"/>
</dbReference>
<name>A0A1D1ZTX7_AUXPR</name>
<evidence type="ECO:0000313" key="5">
    <source>
        <dbReference type="EMBL" id="JAT70185.1"/>
    </source>
</evidence>
<accession>A0A1D1ZTX7</accession>